<organism evidence="3 4">
    <name type="scientific">Helicoverpa armigera</name>
    <name type="common">Cotton bollworm</name>
    <name type="synonym">Heliothis armigera</name>
    <dbReference type="NCBI Taxonomy" id="29058"/>
    <lineage>
        <taxon>Eukaryota</taxon>
        <taxon>Metazoa</taxon>
        <taxon>Ecdysozoa</taxon>
        <taxon>Arthropoda</taxon>
        <taxon>Hexapoda</taxon>
        <taxon>Insecta</taxon>
        <taxon>Pterygota</taxon>
        <taxon>Neoptera</taxon>
        <taxon>Endopterygota</taxon>
        <taxon>Lepidoptera</taxon>
        <taxon>Glossata</taxon>
        <taxon>Ditrysia</taxon>
        <taxon>Noctuoidea</taxon>
        <taxon>Noctuidae</taxon>
        <taxon>Heliothinae</taxon>
        <taxon>Helicoverpa</taxon>
    </lineage>
</organism>
<protein>
    <submittedName>
        <fullName evidence="3">Uncharacterized protein</fullName>
    </submittedName>
</protein>
<keyword evidence="4" id="KW-1185">Reference proteome</keyword>
<proteinExistence type="predicted"/>
<feature type="coiled-coil region" evidence="1">
    <location>
        <begin position="256"/>
        <end position="290"/>
    </location>
</feature>
<dbReference type="Proteomes" id="UP000249218">
    <property type="component" value="Unassembled WGS sequence"/>
</dbReference>
<evidence type="ECO:0000256" key="1">
    <source>
        <dbReference type="SAM" id="Coils"/>
    </source>
</evidence>
<evidence type="ECO:0000313" key="4">
    <source>
        <dbReference type="Proteomes" id="UP000249218"/>
    </source>
</evidence>
<accession>A0A2W1BU90</accession>
<gene>
    <name evidence="3" type="primary">HaOG203632</name>
    <name evidence="3" type="ORF">B5X24_HaOG203632</name>
</gene>
<dbReference type="AlphaFoldDB" id="A0A2W1BU90"/>
<dbReference type="EMBL" id="KZ149934">
    <property type="protein sequence ID" value="PZC77225.1"/>
    <property type="molecule type" value="Genomic_DNA"/>
</dbReference>
<reference evidence="3 4" key="1">
    <citation type="journal article" date="2017" name="BMC Biol.">
        <title>Genomic innovations, transcriptional plasticity and gene loss underlying the evolution and divergence of two highly polyphagous and invasive Helicoverpa pest species.</title>
        <authorList>
            <person name="Pearce S.L."/>
            <person name="Clarke D.F."/>
            <person name="East P.D."/>
            <person name="Elfekih S."/>
            <person name="Gordon K.H."/>
            <person name="Jermiin L.S."/>
            <person name="McGaughran A."/>
            <person name="Oakeshott J.G."/>
            <person name="Papanikolaou A."/>
            <person name="Perera O.P."/>
            <person name="Rane R.V."/>
            <person name="Richards S."/>
            <person name="Tay W.T."/>
            <person name="Walsh T.K."/>
            <person name="Anderson A."/>
            <person name="Anderson C.J."/>
            <person name="Asgari S."/>
            <person name="Board P.G."/>
            <person name="Bretschneider A."/>
            <person name="Campbell P.M."/>
            <person name="Chertemps T."/>
            <person name="Christeller J.T."/>
            <person name="Coppin C.W."/>
            <person name="Downes S.J."/>
            <person name="Duan G."/>
            <person name="Farnsworth C.A."/>
            <person name="Good R.T."/>
            <person name="Han L.B."/>
            <person name="Han Y.C."/>
            <person name="Hatje K."/>
            <person name="Horne I."/>
            <person name="Huang Y.P."/>
            <person name="Hughes D.S."/>
            <person name="Jacquin-Joly E."/>
            <person name="James W."/>
            <person name="Jhangiani S."/>
            <person name="Kollmar M."/>
            <person name="Kuwar S.S."/>
            <person name="Li S."/>
            <person name="Liu N.Y."/>
            <person name="Maibeche M.T."/>
            <person name="Miller J.R."/>
            <person name="Montagne N."/>
            <person name="Perry T."/>
            <person name="Qu J."/>
            <person name="Song S.V."/>
            <person name="Sutton G.G."/>
            <person name="Vogel H."/>
            <person name="Walenz B.P."/>
            <person name="Xu W."/>
            <person name="Zhang H.J."/>
            <person name="Zou Z."/>
            <person name="Batterham P."/>
            <person name="Edwards O.R."/>
            <person name="Feyereisen R."/>
            <person name="Gibbs R.A."/>
            <person name="Heckel D.G."/>
            <person name="McGrath A."/>
            <person name="Robin C."/>
            <person name="Scherer S.E."/>
            <person name="Worley K.C."/>
            <person name="Wu Y.D."/>
        </authorList>
    </citation>
    <scope>NUCLEOTIDE SEQUENCE [LARGE SCALE GENOMIC DNA]</scope>
    <source>
        <strain evidence="3">Harm_GR_Male_#8</strain>
        <tissue evidence="3">Whole organism</tissue>
    </source>
</reference>
<evidence type="ECO:0000313" key="3">
    <source>
        <dbReference type="EMBL" id="PZC77225.1"/>
    </source>
</evidence>
<keyword evidence="1" id="KW-0175">Coiled coil</keyword>
<feature type="compositionally biased region" description="Polar residues" evidence="2">
    <location>
        <begin position="92"/>
        <end position="104"/>
    </location>
</feature>
<feature type="region of interest" description="Disordered" evidence="2">
    <location>
        <begin position="92"/>
        <end position="122"/>
    </location>
</feature>
<name>A0A2W1BU90_HELAM</name>
<evidence type="ECO:0000256" key="2">
    <source>
        <dbReference type="SAM" id="MobiDB-lite"/>
    </source>
</evidence>
<feature type="coiled-coil region" evidence="1">
    <location>
        <begin position="451"/>
        <end position="614"/>
    </location>
</feature>
<sequence length="842" mass="95191">MRNSIFSPATTKKVQMLKSLGTITYTSRNLSFINSSWFRRVTLELMLLRKVFHRKNDFKNRRKIQSTSAPILASDASVGDLYPTFKLCTESKNLSPRPSTSSGCSRKGSPRSSLAKETKECKRDRDSKKKAVLRCVRILSGDTPDSTCVEQLYFNEGARNSGASSPRGHYTSENCCDCSKVKDEQSCCGGCSSKKKSSGNQCSRKVMKDSGATCSLADSATSDANARATYYQNKLLATQQILQNKEDMIGVQADSLAVAEERIATLNERANELKRELEKKNKEYSALRKSIDCCKVEKTDVSCFTDRPLGDQRDIVHTLENNLSVIEDLYRECFYETAKQENLIEMLRSSYLDVRLMDKQKADHIGRLQNVINTQKWSLDRCQDIALEVDGLKMEISNFLNSSSSTNNDSGMWERSEESLTPPAVHEDLHDVREQLLRLQELLAMGCTCGLNEENKKLKEENEALRVKLGEFKEKLCEVECALASRKCNDMKYKADIEARNIELSQIKEELMRAQENSNTCEAKATQIRHMQELLDDKAAEMSELQQTNESLANKIQELETELKKADLVIKENCKMRSEVSYLTAQVSLWRAQLDDAQRRARAADAELAAVRDNCAHIDACYRQKAGAVTELREHLEAAHARGTALCGEARHAVCAVRHWIRQLRDKHREQENVIKQKDCIIKALQRRLEERQSDTQPTSESENAASCSKCLSSRDEHSCCSGSKAGVRLQLLRMPRNSEMPGCSTSAAPIRLLKKRFCASKRCPSWVCDMGVQEPTRRDAGSDAAAPATFCRNHEMRPLRIERDRPRDTSPTEAEELLARVGKLAEALEDGHRRWTRRDPR</sequence>
<dbReference type="OrthoDB" id="6350415at2759"/>